<sequence length="354" mass="37762">MKTAFLKLALCALPLGAALPSQAQSENSGGFGSMLMNSVKKALNKNGVGQQDAAGANGQSAGGYQKLTDTKLKDLFKAYPVRDDMNPPAFPKVAIRILSHAKSLGQWETRSNTPNECVDYQVTLWTDERSSEKFDKLRMCATDLAFDISYTTVRSPWPVKFNYNKNSGQVRDDGPVAPKQPYPTDPVARNFMYGGGVFYIGSMFVQMGYAWEYPHDTMRVWVSGVSADGKVAPTPVLADAGAAKSGGSAEPGEYINTPTPGLYDGSDRNFERSLLVMANGRFELKVSSKAGGARAGAGDGQLTDAPGGWSASNGSCRLSLKRAAGAVRLSAEGCASAWGDAPFDGRYQFKGAQS</sequence>
<feature type="chain" id="PRO_5045096465" evidence="2">
    <location>
        <begin position="24"/>
        <end position="354"/>
    </location>
</feature>
<dbReference type="EMBL" id="JAVXZY010000001">
    <property type="protein sequence ID" value="MDT8998640.1"/>
    <property type="molecule type" value="Genomic_DNA"/>
</dbReference>
<name>A0ABU3P8V3_9BURK</name>
<organism evidence="3 4">
    <name type="scientific">Roseateles aquae</name>
    <dbReference type="NCBI Taxonomy" id="3077235"/>
    <lineage>
        <taxon>Bacteria</taxon>
        <taxon>Pseudomonadati</taxon>
        <taxon>Pseudomonadota</taxon>
        <taxon>Betaproteobacteria</taxon>
        <taxon>Burkholderiales</taxon>
        <taxon>Sphaerotilaceae</taxon>
        <taxon>Roseateles</taxon>
    </lineage>
</organism>
<evidence type="ECO:0000256" key="2">
    <source>
        <dbReference type="SAM" id="SignalP"/>
    </source>
</evidence>
<keyword evidence="2" id="KW-0732">Signal</keyword>
<protein>
    <submittedName>
        <fullName evidence="3">Uncharacterized protein</fullName>
    </submittedName>
</protein>
<comment type="caution">
    <text evidence="3">The sequence shown here is derived from an EMBL/GenBank/DDBJ whole genome shotgun (WGS) entry which is preliminary data.</text>
</comment>
<dbReference type="Proteomes" id="UP001246372">
    <property type="component" value="Unassembled WGS sequence"/>
</dbReference>
<evidence type="ECO:0000313" key="3">
    <source>
        <dbReference type="EMBL" id="MDT8998640.1"/>
    </source>
</evidence>
<proteinExistence type="predicted"/>
<feature type="region of interest" description="Disordered" evidence="1">
    <location>
        <begin position="242"/>
        <end position="261"/>
    </location>
</feature>
<keyword evidence="4" id="KW-1185">Reference proteome</keyword>
<reference evidence="3" key="1">
    <citation type="submission" date="2023-09" db="EMBL/GenBank/DDBJ databases">
        <title>Paucibacter sp. APW11 Genome sequencing and assembly.</title>
        <authorList>
            <person name="Kim I."/>
        </authorList>
    </citation>
    <scope>NUCLEOTIDE SEQUENCE</scope>
    <source>
        <strain evidence="3">APW11</strain>
    </source>
</reference>
<evidence type="ECO:0000313" key="4">
    <source>
        <dbReference type="Proteomes" id="UP001246372"/>
    </source>
</evidence>
<gene>
    <name evidence="3" type="ORF">RQP53_05075</name>
</gene>
<evidence type="ECO:0000256" key="1">
    <source>
        <dbReference type="SAM" id="MobiDB-lite"/>
    </source>
</evidence>
<feature type="signal peptide" evidence="2">
    <location>
        <begin position="1"/>
        <end position="23"/>
    </location>
</feature>
<accession>A0ABU3P8V3</accession>
<dbReference type="RefSeq" id="WP_315649076.1">
    <property type="nucleotide sequence ID" value="NZ_JAVXZY010000001.1"/>
</dbReference>